<name>A0AAD9NEI6_9ANNE</name>
<evidence type="ECO:0000256" key="1">
    <source>
        <dbReference type="ARBA" id="ARBA00004496"/>
    </source>
</evidence>
<keyword evidence="11" id="KW-0378">Hydrolase</keyword>
<keyword evidence="10" id="KW-0547">Nucleotide-binding</keyword>
<evidence type="ECO:0000256" key="11">
    <source>
        <dbReference type="ARBA" id="ARBA00022801"/>
    </source>
</evidence>
<protein>
    <recommendedName>
        <fullName evidence="3">RNA helicase</fullName>
        <ecNumber evidence="3">3.6.4.13</ecNumber>
    </recommendedName>
</protein>
<evidence type="ECO:0000259" key="22">
    <source>
        <dbReference type="PROSITE" id="PS51194"/>
    </source>
</evidence>
<dbReference type="GO" id="GO:0003723">
    <property type="term" value="F:RNA binding"/>
    <property type="evidence" value="ECO:0007669"/>
    <property type="project" value="UniProtKB-KW"/>
</dbReference>
<dbReference type="GO" id="GO:0003724">
    <property type="term" value="F:RNA helicase activity"/>
    <property type="evidence" value="ECO:0007669"/>
    <property type="project" value="UniProtKB-EC"/>
</dbReference>
<dbReference type="Pfam" id="PF11648">
    <property type="entry name" value="RIG-I_C-RD"/>
    <property type="match status" value="1"/>
</dbReference>
<keyword evidence="15" id="KW-0832">Ubl conjugation</keyword>
<dbReference type="GO" id="GO:0046872">
    <property type="term" value="F:metal ion binding"/>
    <property type="evidence" value="ECO:0007669"/>
    <property type="project" value="UniProtKB-KW"/>
</dbReference>
<evidence type="ECO:0000256" key="15">
    <source>
        <dbReference type="ARBA" id="ARBA00022843"/>
    </source>
</evidence>
<evidence type="ECO:0000256" key="12">
    <source>
        <dbReference type="ARBA" id="ARBA00022806"/>
    </source>
</evidence>
<evidence type="ECO:0000256" key="3">
    <source>
        <dbReference type="ARBA" id="ARBA00012552"/>
    </source>
</evidence>
<dbReference type="GO" id="GO:0005737">
    <property type="term" value="C:cytoplasm"/>
    <property type="evidence" value="ECO:0007669"/>
    <property type="project" value="UniProtKB-SubCell"/>
</dbReference>
<dbReference type="SMART" id="SM00487">
    <property type="entry name" value="DEXDc"/>
    <property type="match status" value="1"/>
</dbReference>
<dbReference type="Pfam" id="PF00271">
    <property type="entry name" value="Helicase_C"/>
    <property type="match status" value="1"/>
</dbReference>
<evidence type="ECO:0000256" key="10">
    <source>
        <dbReference type="ARBA" id="ARBA00022741"/>
    </source>
</evidence>
<dbReference type="GO" id="GO:0045087">
    <property type="term" value="P:innate immune response"/>
    <property type="evidence" value="ECO:0007669"/>
    <property type="project" value="UniProtKB-KW"/>
</dbReference>
<dbReference type="PANTHER" id="PTHR14074">
    <property type="entry name" value="HELICASE WITH DEATH DOMAIN-RELATED"/>
    <property type="match status" value="1"/>
</dbReference>
<dbReference type="Pfam" id="PF00270">
    <property type="entry name" value="DEAD"/>
    <property type="match status" value="1"/>
</dbReference>
<dbReference type="GO" id="GO:0016787">
    <property type="term" value="F:hydrolase activity"/>
    <property type="evidence" value="ECO:0007669"/>
    <property type="project" value="UniProtKB-KW"/>
</dbReference>
<dbReference type="Pfam" id="PF18119">
    <property type="entry name" value="RIG-I_C"/>
    <property type="match status" value="1"/>
</dbReference>
<dbReference type="Gene3D" id="2.170.150.30">
    <property type="entry name" value="RIG-I-like receptor, C-terminal regulatory domain"/>
    <property type="match status" value="1"/>
</dbReference>
<dbReference type="Gene3D" id="3.40.50.300">
    <property type="entry name" value="P-loop containing nucleotide triphosphate hydrolases"/>
    <property type="match status" value="2"/>
</dbReference>
<keyword evidence="5" id="KW-1017">Isopeptide bond</keyword>
<keyword evidence="17" id="KW-0694">RNA-binding</keyword>
<comment type="caution">
    <text evidence="24">The sequence shown here is derived from an EMBL/GenBank/DDBJ whole genome shotgun (WGS) entry which is preliminary data.</text>
</comment>
<gene>
    <name evidence="24" type="ORF">LSH36_29g02088</name>
</gene>
<evidence type="ECO:0000256" key="13">
    <source>
        <dbReference type="ARBA" id="ARBA00022833"/>
    </source>
</evidence>
<comment type="catalytic activity">
    <reaction evidence="19">
        <text>ATP + H2O = ADP + phosphate + H(+)</text>
        <dbReference type="Rhea" id="RHEA:13065"/>
        <dbReference type="ChEBI" id="CHEBI:15377"/>
        <dbReference type="ChEBI" id="CHEBI:15378"/>
        <dbReference type="ChEBI" id="CHEBI:30616"/>
        <dbReference type="ChEBI" id="CHEBI:43474"/>
        <dbReference type="ChEBI" id="CHEBI:456216"/>
        <dbReference type="EC" id="3.6.4.13"/>
    </reaction>
    <physiologicalReaction direction="left-to-right" evidence="19">
        <dbReference type="Rhea" id="RHEA:13066"/>
    </physiologicalReaction>
</comment>
<evidence type="ECO:0000256" key="9">
    <source>
        <dbReference type="ARBA" id="ARBA00022737"/>
    </source>
</evidence>
<dbReference type="InterPro" id="IPR011029">
    <property type="entry name" value="DEATH-like_dom_sf"/>
</dbReference>
<evidence type="ECO:0000256" key="5">
    <source>
        <dbReference type="ARBA" id="ARBA00022499"/>
    </source>
</evidence>
<evidence type="ECO:0000256" key="14">
    <source>
        <dbReference type="ARBA" id="ARBA00022840"/>
    </source>
</evidence>
<evidence type="ECO:0000256" key="18">
    <source>
        <dbReference type="ARBA" id="ARBA00023118"/>
    </source>
</evidence>
<feature type="domain" description="RLR CTR" evidence="23">
    <location>
        <begin position="968"/>
        <end position="1095"/>
    </location>
</feature>
<keyword evidence="4" id="KW-0963">Cytoplasm</keyword>
<evidence type="ECO:0000259" key="23">
    <source>
        <dbReference type="PROSITE" id="PS51789"/>
    </source>
</evidence>
<keyword evidence="18" id="KW-0051">Antiviral defense</keyword>
<evidence type="ECO:0000256" key="19">
    <source>
        <dbReference type="ARBA" id="ARBA00049390"/>
    </source>
</evidence>
<sequence>MASADDCTEDEKNWQKIEVFHSLLEKFVISSHIVQDLVSFIGGIDDLNKIKKAEKNSTDDGMIKLLELLKNKKQAGWFQAFIEALRKNDYSKIADHVCAVKKMKKTNIFQALLATYCDPIVSTIDPGEILDHLLQRETITKEDWDDIKREEKNEGKKSGMILLLGRLPHHTNYWFSDFIATLMSTNNTGYKKLARQMVPAISKACPGEERIAEDKFLELQQTLKGSRRNRQEHSEVAEAGSIHHDYEYYKEDLDIRIPLECSNRPDPEGEEWIQDTNERQSSVATAGTADDSSHLFDLNFSSTHYSAQSTASDDTLVKNLLANSENPLLSGPMTMDSNMPLEIINNLSAFATPKERTKEFNANISPCQDKDVAKMGQSQSECWETKLPTSDAKDEEIQAEPLELRSYQRELAEPALNDKNVIIVAPTGSGKTHVALYITENHLDSDDKKKVPGMKVVFLVPTAELVSQQTRMYHTYLSRFEVCGLSGEIQESQKVPLSSLIEKYDIIVMTPQILLNALNKHLVESLKVFTLMVFDECHHTTKEHPYNNIMAVYLDEKCLEHRDYLLPQIVGLTASVGVGNARDVLGAKKHILSLCANLDAVDGISIVEKHKEELEKFVNKPNEEKVETYGRKEDPFQKIICDVMCRIERCIQEHINKQKISKLSQLMVVPSTRGSEPYTQWISRLHREVAKIYDQRIRRPIYACQAHLRIYNTALMINEDCRTADALAYLLKEFKEIDPNHKDDTDNWLEALFNKHKKELECISKDQCYENPKLKKLAKLIMDKYKITPDMRAIVFCKTREMTMALLKWIEQTPELAILSPNRLVGANASAEKGGKCMTQNKQEDVLTYFKNGKHKVIIATSVAEEGLDVSKCNLVIRYEYVTNEIAMIQARGRGRAEDSDYVVMGDHRRGAAQKEEMNRIRENMMNKAIMKVKQMADEERKKEIQHLQREAMNERKMNEAGKKLGATSCPLEHADDWELRCMKCDEIGCFASDICLFADSHHAVLDITFKDRIIVEPHPNPKRIDEIMKTDKIFCKRCRHDWGIRVIYKSVKVSIIKINNFRVVNISKQTIHTPRKWRDAPFSVPVLTSDKLEQYTMKCLETDN</sequence>
<keyword evidence="6" id="KW-0597">Phosphoprotein</keyword>
<evidence type="ECO:0000256" key="20">
    <source>
        <dbReference type="SAM" id="MobiDB-lite"/>
    </source>
</evidence>
<dbReference type="Pfam" id="PF16739">
    <property type="entry name" value="CARD_2"/>
    <property type="match status" value="2"/>
</dbReference>
<dbReference type="InterPro" id="IPR021673">
    <property type="entry name" value="RLR_CTR"/>
</dbReference>
<dbReference type="SUPFAM" id="SSF52540">
    <property type="entry name" value="P-loop containing nucleoside triphosphate hydrolases"/>
    <property type="match status" value="2"/>
</dbReference>
<dbReference type="InterPro" id="IPR038557">
    <property type="entry name" value="RLR_C_sf"/>
</dbReference>
<dbReference type="InterPro" id="IPR051363">
    <property type="entry name" value="RLR_Helicase"/>
</dbReference>
<keyword evidence="8" id="KW-0479">Metal-binding</keyword>
<dbReference type="InterPro" id="IPR001650">
    <property type="entry name" value="Helicase_C-like"/>
</dbReference>
<keyword evidence="12" id="KW-0347">Helicase</keyword>
<evidence type="ECO:0000256" key="16">
    <source>
        <dbReference type="ARBA" id="ARBA00022859"/>
    </source>
</evidence>
<dbReference type="AlphaFoldDB" id="A0AAD9NEI6"/>
<dbReference type="PROSITE" id="PS51789">
    <property type="entry name" value="RLR_CTR"/>
    <property type="match status" value="1"/>
</dbReference>
<evidence type="ECO:0000313" key="25">
    <source>
        <dbReference type="Proteomes" id="UP001208570"/>
    </source>
</evidence>
<keyword evidence="16" id="KW-0391">Immunity</keyword>
<evidence type="ECO:0000256" key="4">
    <source>
        <dbReference type="ARBA" id="ARBA00022490"/>
    </source>
</evidence>
<keyword evidence="13" id="KW-0862">Zinc</keyword>
<dbReference type="PANTHER" id="PTHR14074:SF16">
    <property type="entry name" value="ANTIVIRAL INNATE IMMUNE RESPONSE RECEPTOR RIG-I"/>
    <property type="match status" value="1"/>
</dbReference>
<keyword evidence="25" id="KW-1185">Reference proteome</keyword>
<evidence type="ECO:0000256" key="17">
    <source>
        <dbReference type="ARBA" id="ARBA00022884"/>
    </source>
</evidence>
<comment type="similarity">
    <text evidence="2">Belongs to the helicase family. RLR subfamily.</text>
</comment>
<dbReference type="EMBL" id="JAODUP010000029">
    <property type="protein sequence ID" value="KAK2167332.1"/>
    <property type="molecule type" value="Genomic_DNA"/>
</dbReference>
<reference evidence="24" key="1">
    <citation type="journal article" date="2023" name="Mol. Biol. Evol.">
        <title>Third-Generation Sequencing Reveals the Adaptive Role of the Epigenome in Three Deep-Sea Polychaetes.</title>
        <authorList>
            <person name="Perez M."/>
            <person name="Aroh O."/>
            <person name="Sun Y."/>
            <person name="Lan Y."/>
            <person name="Juniper S.K."/>
            <person name="Young C.R."/>
            <person name="Angers B."/>
            <person name="Qian P.Y."/>
        </authorList>
    </citation>
    <scope>NUCLEOTIDE SEQUENCE</scope>
    <source>
        <strain evidence="24">P08H-3</strain>
    </source>
</reference>
<dbReference type="GO" id="GO:0051607">
    <property type="term" value="P:defense response to virus"/>
    <property type="evidence" value="ECO:0007669"/>
    <property type="project" value="UniProtKB-KW"/>
</dbReference>
<feature type="domain" description="Helicase ATP-binding" evidence="21">
    <location>
        <begin position="412"/>
        <end position="594"/>
    </location>
</feature>
<dbReference type="Gene3D" id="1.10.533.10">
    <property type="entry name" value="Death Domain, Fas"/>
    <property type="match status" value="2"/>
</dbReference>
<evidence type="ECO:0000256" key="7">
    <source>
        <dbReference type="ARBA" id="ARBA00022588"/>
    </source>
</evidence>
<evidence type="ECO:0000259" key="21">
    <source>
        <dbReference type="PROSITE" id="PS51192"/>
    </source>
</evidence>
<dbReference type="GO" id="GO:0005524">
    <property type="term" value="F:ATP binding"/>
    <property type="evidence" value="ECO:0007669"/>
    <property type="project" value="UniProtKB-KW"/>
</dbReference>
<keyword evidence="7" id="KW-0399">Innate immunity</keyword>
<comment type="subcellular location">
    <subcellularLocation>
        <location evidence="1">Cytoplasm</location>
    </subcellularLocation>
</comment>
<dbReference type="InterPro" id="IPR031964">
    <property type="entry name" value="CARD_dom"/>
</dbReference>
<evidence type="ECO:0000256" key="6">
    <source>
        <dbReference type="ARBA" id="ARBA00022553"/>
    </source>
</evidence>
<dbReference type="PROSITE" id="PS51194">
    <property type="entry name" value="HELICASE_CTER"/>
    <property type="match status" value="1"/>
</dbReference>
<evidence type="ECO:0000256" key="8">
    <source>
        <dbReference type="ARBA" id="ARBA00022723"/>
    </source>
</evidence>
<evidence type="ECO:0000256" key="2">
    <source>
        <dbReference type="ARBA" id="ARBA00006866"/>
    </source>
</evidence>
<dbReference type="SUPFAM" id="SSF47986">
    <property type="entry name" value="DEATH domain"/>
    <property type="match status" value="1"/>
</dbReference>
<keyword evidence="14" id="KW-0067">ATP-binding</keyword>
<proteinExistence type="inferred from homology"/>
<dbReference type="InterPro" id="IPR027417">
    <property type="entry name" value="P-loop_NTPase"/>
</dbReference>
<dbReference type="SMART" id="SM00490">
    <property type="entry name" value="HELICc"/>
    <property type="match status" value="1"/>
</dbReference>
<dbReference type="EC" id="3.6.4.13" evidence="3"/>
<keyword evidence="9" id="KW-0677">Repeat</keyword>
<organism evidence="24 25">
    <name type="scientific">Paralvinella palmiformis</name>
    <dbReference type="NCBI Taxonomy" id="53620"/>
    <lineage>
        <taxon>Eukaryota</taxon>
        <taxon>Metazoa</taxon>
        <taxon>Spiralia</taxon>
        <taxon>Lophotrochozoa</taxon>
        <taxon>Annelida</taxon>
        <taxon>Polychaeta</taxon>
        <taxon>Sedentaria</taxon>
        <taxon>Canalipalpata</taxon>
        <taxon>Terebellida</taxon>
        <taxon>Terebelliformia</taxon>
        <taxon>Alvinellidae</taxon>
        <taxon>Paralvinella</taxon>
    </lineage>
</organism>
<dbReference type="Gene3D" id="1.20.1320.30">
    <property type="match status" value="1"/>
</dbReference>
<accession>A0AAD9NEI6</accession>
<dbReference type="InterPro" id="IPR011545">
    <property type="entry name" value="DEAD/DEAH_box_helicase_dom"/>
</dbReference>
<dbReference type="InterPro" id="IPR041204">
    <property type="entry name" value="RIG-I-like_C"/>
</dbReference>
<feature type="region of interest" description="Disordered" evidence="20">
    <location>
        <begin position="264"/>
        <end position="288"/>
    </location>
</feature>
<dbReference type="PROSITE" id="PS51192">
    <property type="entry name" value="HELICASE_ATP_BIND_1"/>
    <property type="match status" value="1"/>
</dbReference>
<evidence type="ECO:0000313" key="24">
    <source>
        <dbReference type="EMBL" id="KAK2167332.1"/>
    </source>
</evidence>
<dbReference type="Proteomes" id="UP001208570">
    <property type="component" value="Unassembled WGS sequence"/>
</dbReference>
<dbReference type="InterPro" id="IPR014001">
    <property type="entry name" value="Helicase_ATP-bd"/>
</dbReference>
<feature type="domain" description="Helicase C-terminal" evidence="22">
    <location>
        <begin position="773"/>
        <end position="949"/>
    </location>
</feature>